<dbReference type="InterPro" id="IPR051531">
    <property type="entry name" value="N-acetyltransferase"/>
</dbReference>
<dbReference type="Proteomes" id="UP001523369">
    <property type="component" value="Unassembled WGS sequence"/>
</dbReference>
<organism evidence="2 3">
    <name type="scientific">Paractinoplanes aksuensis</name>
    <dbReference type="NCBI Taxonomy" id="2939490"/>
    <lineage>
        <taxon>Bacteria</taxon>
        <taxon>Bacillati</taxon>
        <taxon>Actinomycetota</taxon>
        <taxon>Actinomycetes</taxon>
        <taxon>Micromonosporales</taxon>
        <taxon>Micromonosporaceae</taxon>
        <taxon>Paractinoplanes</taxon>
    </lineage>
</organism>
<dbReference type="Gene3D" id="3.40.630.30">
    <property type="match status" value="1"/>
</dbReference>
<evidence type="ECO:0000313" key="3">
    <source>
        <dbReference type="Proteomes" id="UP001523369"/>
    </source>
</evidence>
<reference evidence="2 3" key="1">
    <citation type="submission" date="2022-06" db="EMBL/GenBank/DDBJ databases">
        <title>New Species of the Genus Actinoplanes, ActinopZanes ferrugineus.</title>
        <authorList>
            <person name="Ding P."/>
        </authorList>
    </citation>
    <scope>NUCLEOTIDE SEQUENCE [LARGE SCALE GENOMIC DNA]</scope>
    <source>
        <strain evidence="2 3">TRM88003</strain>
    </source>
</reference>
<feature type="domain" description="N-acetyltransferase" evidence="1">
    <location>
        <begin position="10"/>
        <end position="155"/>
    </location>
</feature>
<protein>
    <submittedName>
        <fullName evidence="2">GNAT family N-acetyltransferase</fullName>
    </submittedName>
</protein>
<keyword evidence="3" id="KW-1185">Reference proteome</keyword>
<dbReference type="PANTHER" id="PTHR43792">
    <property type="entry name" value="GNAT FAMILY, PUTATIVE (AFU_ORTHOLOGUE AFUA_3G00765)-RELATED-RELATED"/>
    <property type="match status" value="1"/>
</dbReference>
<comment type="caution">
    <text evidence="2">The sequence shown here is derived from an EMBL/GenBank/DDBJ whole genome shotgun (WGS) entry which is preliminary data.</text>
</comment>
<dbReference type="SUPFAM" id="SSF55729">
    <property type="entry name" value="Acyl-CoA N-acyltransferases (Nat)"/>
    <property type="match status" value="1"/>
</dbReference>
<dbReference type="PROSITE" id="PS51186">
    <property type="entry name" value="GNAT"/>
    <property type="match status" value="1"/>
</dbReference>
<dbReference type="Pfam" id="PF13302">
    <property type="entry name" value="Acetyltransf_3"/>
    <property type="match status" value="1"/>
</dbReference>
<dbReference type="InterPro" id="IPR016181">
    <property type="entry name" value="Acyl_CoA_acyltransferase"/>
</dbReference>
<dbReference type="RefSeq" id="WP_253242641.1">
    <property type="nucleotide sequence ID" value="NZ_JAMYJR010000048.1"/>
</dbReference>
<sequence length="155" mass="16958">MRNELTTPRLSLRPFTLDDVDDLHALLADPLTHTIGAGPFTTVAQTEQWIRNRITAQRDHGLIWYAVHDKGTLIGNCGLFRGRAGIEIGYLIHHSRRGLGYASEAAAAVLEECRAAGIGPVWATIRPGNAPSIRIAERVGLRLARTEKGLLVYVA</sequence>
<gene>
    <name evidence="2" type="ORF">M1L60_39155</name>
</gene>
<evidence type="ECO:0000259" key="1">
    <source>
        <dbReference type="PROSITE" id="PS51186"/>
    </source>
</evidence>
<dbReference type="EMBL" id="JAMYJR010000048">
    <property type="protein sequence ID" value="MCO8276615.1"/>
    <property type="molecule type" value="Genomic_DNA"/>
</dbReference>
<name>A0ABT1E0T2_9ACTN</name>
<dbReference type="PANTHER" id="PTHR43792:SF1">
    <property type="entry name" value="N-ACETYLTRANSFERASE DOMAIN-CONTAINING PROTEIN"/>
    <property type="match status" value="1"/>
</dbReference>
<accession>A0ABT1E0T2</accession>
<proteinExistence type="predicted"/>
<evidence type="ECO:0000313" key="2">
    <source>
        <dbReference type="EMBL" id="MCO8276615.1"/>
    </source>
</evidence>
<dbReference type="InterPro" id="IPR000182">
    <property type="entry name" value="GNAT_dom"/>
</dbReference>
<dbReference type="CDD" id="cd04301">
    <property type="entry name" value="NAT_SF"/>
    <property type="match status" value="1"/>
</dbReference>